<dbReference type="Gene3D" id="3.30.750.140">
    <property type="match status" value="1"/>
</dbReference>
<dbReference type="EMBL" id="FQXC01000003">
    <property type="protein sequence ID" value="SHH63814.1"/>
    <property type="molecule type" value="Genomic_DNA"/>
</dbReference>
<feature type="compositionally biased region" description="Polar residues" evidence="1">
    <location>
        <begin position="300"/>
        <end position="311"/>
    </location>
</feature>
<feature type="region of interest" description="Disordered" evidence="1">
    <location>
        <begin position="288"/>
        <end position="311"/>
    </location>
</feature>
<dbReference type="AlphaFoldDB" id="A0A1M5ULD4"/>
<evidence type="ECO:0000313" key="3">
    <source>
        <dbReference type="Proteomes" id="UP000184221"/>
    </source>
</evidence>
<feature type="region of interest" description="Disordered" evidence="1">
    <location>
        <begin position="480"/>
        <end position="499"/>
    </location>
</feature>
<protein>
    <recommendedName>
        <fullName evidence="4">Hook-length control protein FliK</fullName>
    </recommendedName>
</protein>
<accession>A0A1M5ULD4</accession>
<sequence>MITDLRLHNQLKLEKEHVIDEERTFIEESGDVKFSIEMNAQSSRRIIDSKVEISPALGFFGLEKFGVVLSDKGKFQEISSFPVYELPAVHMAAPSLVKTNSASDTVASTSILFPEQPQRHARENSITSVANYSHAFLFDTDSKQASPKTATPTGSLDITHVPSPLSGFPKPTLEDRNFELVTNFSVAESLSSSWSGDQIATGKTSEGLPVAVQGTTASAEFSWRNLKSNGDLTDASPGYAVERYSNLENSAVRYMGFSNIFKEVLNSPEPDIGAPKYRNRPLEQVNEIRPAQPSDAKLSSGDTNEQISCSASASGVDKEPLFMSIEASNKLMNKTVLHPFEAVGTSNATVFSPNTPMQVDARFNAIEQSVRQALHSLLASPKMVADASEFDRETRLVSPDKSGISVLVDVDRMDIRFLAERRDAADLLSRHQHQLQEELRRSGVDGFSFSFGSDENNKEHLRHRPTETVDGVSPIIHVDGGDPNHGENGFSASGIDLRL</sequence>
<organism evidence="2 3">
    <name type="scientific">Marivita hallyeonensis</name>
    <dbReference type="NCBI Taxonomy" id="996342"/>
    <lineage>
        <taxon>Bacteria</taxon>
        <taxon>Pseudomonadati</taxon>
        <taxon>Pseudomonadota</taxon>
        <taxon>Alphaproteobacteria</taxon>
        <taxon>Rhodobacterales</taxon>
        <taxon>Roseobacteraceae</taxon>
        <taxon>Marivita</taxon>
    </lineage>
</organism>
<keyword evidence="3" id="KW-1185">Reference proteome</keyword>
<gene>
    <name evidence="2" type="ORF">SAMN05443551_2698</name>
</gene>
<dbReference type="InterPro" id="IPR038610">
    <property type="entry name" value="FliK-like_C_sf"/>
</dbReference>
<dbReference type="Proteomes" id="UP000184221">
    <property type="component" value="Unassembled WGS sequence"/>
</dbReference>
<dbReference type="STRING" id="996342.SAMN05443551_2698"/>
<dbReference type="RefSeq" id="WP_143152684.1">
    <property type="nucleotide sequence ID" value="NZ_FQXC01000003.1"/>
</dbReference>
<name>A0A1M5ULD4_9RHOB</name>
<evidence type="ECO:0000313" key="2">
    <source>
        <dbReference type="EMBL" id="SHH63814.1"/>
    </source>
</evidence>
<proteinExistence type="predicted"/>
<evidence type="ECO:0008006" key="4">
    <source>
        <dbReference type="Google" id="ProtNLM"/>
    </source>
</evidence>
<evidence type="ECO:0000256" key="1">
    <source>
        <dbReference type="SAM" id="MobiDB-lite"/>
    </source>
</evidence>
<reference evidence="2 3" key="1">
    <citation type="submission" date="2016-11" db="EMBL/GenBank/DDBJ databases">
        <authorList>
            <person name="Jaros S."/>
            <person name="Januszkiewicz K."/>
            <person name="Wedrychowicz H."/>
        </authorList>
    </citation>
    <scope>NUCLEOTIDE SEQUENCE [LARGE SCALE GENOMIC DNA]</scope>
    <source>
        <strain evidence="2 3">DSM 29431</strain>
    </source>
</reference>